<organism evidence="1 2">
    <name type="scientific">Dictyobacter kobayashii</name>
    <dbReference type="NCBI Taxonomy" id="2014872"/>
    <lineage>
        <taxon>Bacteria</taxon>
        <taxon>Bacillati</taxon>
        <taxon>Chloroflexota</taxon>
        <taxon>Ktedonobacteria</taxon>
        <taxon>Ktedonobacterales</taxon>
        <taxon>Dictyobacteraceae</taxon>
        <taxon>Dictyobacter</taxon>
    </lineage>
</organism>
<name>A0A402AT67_9CHLR</name>
<gene>
    <name evidence="1" type="ORF">KDK_60690</name>
</gene>
<reference evidence="2" key="1">
    <citation type="submission" date="2018-12" db="EMBL/GenBank/DDBJ databases">
        <title>Tengunoibacter tsumagoiensis gen. nov., sp. nov., Dictyobacter kobayashii sp. nov., D. alpinus sp. nov., and D. joshuensis sp. nov. and description of Dictyobacteraceae fam. nov. within the order Ktedonobacterales isolated from Tengu-no-mugimeshi.</title>
        <authorList>
            <person name="Wang C.M."/>
            <person name="Zheng Y."/>
            <person name="Sakai Y."/>
            <person name="Toyoda A."/>
            <person name="Minakuchi Y."/>
            <person name="Abe K."/>
            <person name="Yokota A."/>
            <person name="Yabe S."/>
        </authorList>
    </citation>
    <scope>NUCLEOTIDE SEQUENCE [LARGE SCALE GENOMIC DNA]</scope>
    <source>
        <strain evidence="2">Uno11</strain>
    </source>
</reference>
<keyword evidence="2" id="KW-1185">Reference proteome</keyword>
<dbReference type="EMBL" id="BIFS01000002">
    <property type="protein sequence ID" value="GCE22269.1"/>
    <property type="molecule type" value="Genomic_DNA"/>
</dbReference>
<protein>
    <submittedName>
        <fullName evidence="1">Uncharacterized protein</fullName>
    </submittedName>
</protein>
<evidence type="ECO:0000313" key="2">
    <source>
        <dbReference type="Proteomes" id="UP000287188"/>
    </source>
</evidence>
<comment type="caution">
    <text evidence="1">The sequence shown here is derived from an EMBL/GenBank/DDBJ whole genome shotgun (WGS) entry which is preliminary data.</text>
</comment>
<proteinExistence type="predicted"/>
<accession>A0A402AT67</accession>
<dbReference type="Proteomes" id="UP000287188">
    <property type="component" value="Unassembled WGS sequence"/>
</dbReference>
<evidence type="ECO:0000313" key="1">
    <source>
        <dbReference type="EMBL" id="GCE22269.1"/>
    </source>
</evidence>
<dbReference type="AlphaFoldDB" id="A0A402AT67"/>
<sequence length="66" mass="7416">MAEANYLWAKVKGANDWLSQPIGGLLLLWIGLLARTRQYKPLLVPFAPRVEMEQEAEGVAFFKGVL</sequence>